<evidence type="ECO:0000313" key="2">
    <source>
        <dbReference type="Proteomes" id="UP000033881"/>
    </source>
</evidence>
<comment type="caution">
    <text evidence="1">The sequence shown here is derived from an EMBL/GenBank/DDBJ whole genome shotgun (WGS) entry which is preliminary data.</text>
</comment>
<gene>
    <name evidence="1" type="ORF">UT24_C0006G0016</name>
</gene>
<protein>
    <submittedName>
        <fullName evidence="1">Uncharacterized protein</fullName>
    </submittedName>
</protein>
<proteinExistence type="predicted"/>
<accession>A0A0G0MDB8</accession>
<dbReference type="Proteomes" id="UP000033881">
    <property type="component" value="Unassembled WGS sequence"/>
</dbReference>
<name>A0A0G0MDB8_9BACT</name>
<reference evidence="1 2" key="1">
    <citation type="journal article" date="2015" name="Nature">
        <title>rRNA introns, odd ribosomes, and small enigmatic genomes across a large radiation of phyla.</title>
        <authorList>
            <person name="Brown C.T."/>
            <person name="Hug L.A."/>
            <person name="Thomas B.C."/>
            <person name="Sharon I."/>
            <person name="Castelle C.J."/>
            <person name="Singh A."/>
            <person name="Wilkins M.J."/>
            <person name="Williams K.H."/>
            <person name="Banfield J.F."/>
        </authorList>
    </citation>
    <scope>NUCLEOTIDE SEQUENCE [LARGE SCALE GENOMIC DNA]</scope>
</reference>
<sequence>MTERSELQEAQRLNEAIIITCAIDPTLNLGVSTGPDHQRFAKTEANQLHRECRGNFPEEECPPNCAMRQAAGR</sequence>
<dbReference type="EMBL" id="LBWB01000006">
    <property type="protein sequence ID" value="KKR01168.1"/>
    <property type="molecule type" value="Genomic_DNA"/>
</dbReference>
<organism evidence="1 2">
    <name type="scientific">Candidatus Woesebacteria bacterium GW2011_GWB1_39_12</name>
    <dbReference type="NCBI Taxonomy" id="1618574"/>
    <lineage>
        <taxon>Bacteria</taxon>
        <taxon>Candidatus Woeseibacteriota</taxon>
    </lineage>
</organism>
<dbReference type="AlphaFoldDB" id="A0A0G0MDB8"/>
<evidence type="ECO:0000313" key="1">
    <source>
        <dbReference type="EMBL" id="KKR01168.1"/>
    </source>
</evidence>